<protein>
    <submittedName>
        <fullName evidence="1">Uncharacterized protein</fullName>
    </submittedName>
</protein>
<sequence>MILNTTYSYPKAGHSRRAASTSVIGPWVCALRGRHGRERAVMLQIKPQYNINNT</sequence>
<evidence type="ECO:0000313" key="1">
    <source>
        <dbReference type="EMBL" id="KAH3836395.1"/>
    </source>
</evidence>
<name>A0A9D4KBC1_DREPO</name>
<gene>
    <name evidence="1" type="ORF">DPMN_109765</name>
</gene>
<keyword evidence="2" id="KW-1185">Reference proteome</keyword>
<dbReference type="Proteomes" id="UP000828390">
    <property type="component" value="Unassembled WGS sequence"/>
</dbReference>
<comment type="caution">
    <text evidence="1">The sequence shown here is derived from an EMBL/GenBank/DDBJ whole genome shotgun (WGS) entry which is preliminary data.</text>
</comment>
<organism evidence="1 2">
    <name type="scientific">Dreissena polymorpha</name>
    <name type="common">Zebra mussel</name>
    <name type="synonym">Mytilus polymorpha</name>
    <dbReference type="NCBI Taxonomy" id="45954"/>
    <lineage>
        <taxon>Eukaryota</taxon>
        <taxon>Metazoa</taxon>
        <taxon>Spiralia</taxon>
        <taxon>Lophotrochozoa</taxon>
        <taxon>Mollusca</taxon>
        <taxon>Bivalvia</taxon>
        <taxon>Autobranchia</taxon>
        <taxon>Heteroconchia</taxon>
        <taxon>Euheterodonta</taxon>
        <taxon>Imparidentia</taxon>
        <taxon>Neoheterodontei</taxon>
        <taxon>Myida</taxon>
        <taxon>Dreissenoidea</taxon>
        <taxon>Dreissenidae</taxon>
        <taxon>Dreissena</taxon>
    </lineage>
</organism>
<accession>A0A9D4KBC1</accession>
<dbReference type="EMBL" id="JAIWYP010000004">
    <property type="protein sequence ID" value="KAH3836395.1"/>
    <property type="molecule type" value="Genomic_DNA"/>
</dbReference>
<dbReference type="AlphaFoldDB" id="A0A9D4KBC1"/>
<reference evidence="1" key="2">
    <citation type="submission" date="2020-11" db="EMBL/GenBank/DDBJ databases">
        <authorList>
            <person name="McCartney M.A."/>
            <person name="Auch B."/>
            <person name="Kono T."/>
            <person name="Mallez S."/>
            <person name="Becker A."/>
            <person name="Gohl D.M."/>
            <person name="Silverstein K.A.T."/>
            <person name="Koren S."/>
            <person name="Bechman K.B."/>
            <person name="Herman A."/>
            <person name="Abrahante J.E."/>
            <person name="Garbe J."/>
        </authorList>
    </citation>
    <scope>NUCLEOTIDE SEQUENCE</scope>
    <source>
        <strain evidence="1">Duluth1</strain>
        <tissue evidence="1">Whole animal</tissue>
    </source>
</reference>
<reference evidence="1" key="1">
    <citation type="journal article" date="2019" name="bioRxiv">
        <title>The Genome of the Zebra Mussel, Dreissena polymorpha: A Resource for Invasive Species Research.</title>
        <authorList>
            <person name="McCartney M.A."/>
            <person name="Auch B."/>
            <person name="Kono T."/>
            <person name="Mallez S."/>
            <person name="Zhang Y."/>
            <person name="Obille A."/>
            <person name="Becker A."/>
            <person name="Abrahante J.E."/>
            <person name="Garbe J."/>
            <person name="Badalamenti J.P."/>
            <person name="Herman A."/>
            <person name="Mangelson H."/>
            <person name="Liachko I."/>
            <person name="Sullivan S."/>
            <person name="Sone E.D."/>
            <person name="Koren S."/>
            <person name="Silverstein K.A.T."/>
            <person name="Beckman K.B."/>
            <person name="Gohl D.M."/>
        </authorList>
    </citation>
    <scope>NUCLEOTIDE SEQUENCE</scope>
    <source>
        <strain evidence="1">Duluth1</strain>
        <tissue evidence="1">Whole animal</tissue>
    </source>
</reference>
<proteinExistence type="predicted"/>
<evidence type="ECO:0000313" key="2">
    <source>
        <dbReference type="Proteomes" id="UP000828390"/>
    </source>
</evidence>